<name>A0A7G9YCZ1_9EURY</name>
<organism evidence="3">
    <name type="scientific">Candidatus Methanogaster sp. ANME-2c ERB4</name>
    <dbReference type="NCBI Taxonomy" id="2759911"/>
    <lineage>
        <taxon>Archaea</taxon>
        <taxon>Methanobacteriati</taxon>
        <taxon>Methanobacteriota</taxon>
        <taxon>Stenosarchaea group</taxon>
        <taxon>Methanomicrobia</taxon>
        <taxon>Methanosarcinales</taxon>
        <taxon>ANME-2 cluster</taxon>
        <taxon>Candidatus Methanogasteraceae</taxon>
        <taxon>Candidatus Methanogaster</taxon>
    </lineage>
</organism>
<comment type="similarity">
    <text evidence="1">Belongs to the TolB family.</text>
</comment>
<dbReference type="SUPFAM" id="SSF82171">
    <property type="entry name" value="DPP6 N-terminal domain-like"/>
    <property type="match status" value="1"/>
</dbReference>
<dbReference type="EMBL" id="MT631159">
    <property type="protein sequence ID" value="QNO45875.1"/>
    <property type="molecule type" value="Genomic_DNA"/>
</dbReference>
<feature type="region of interest" description="Disordered" evidence="2">
    <location>
        <begin position="36"/>
        <end position="64"/>
    </location>
</feature>
<gene>
    <name evidence="3" type="primary">tolB_1</name>
    <name evidence="3" type="ORF">GMLOODHH_00005</name>
</gene>
<dbReference type="Gene3D" id="2.120.10.30">
    <property type="entry name" value="TolB, C-terminal domain"/>
    <property type="match status" value="2"/>
</dbReference>
<proteinExistence type="inferred from homology"/>
<accession>A0A7G9YCZ1</accession>
<dbReference type="PANTHER" id="PTHR36842">
    <property type="entry name" value="PROTEIN TOLB HOMOLOG"/>
    <property type="match status" value="1"/>
</dbReference>
<dbReference type="InterPro" id="IPR011042">
    <property type="entry name" value="6-blade_b-propeller_TolB-like"/>
</dbReference>
<evidence type="ECO:0000313" key="3">
    <source>
        <dbReference type="EMBL" id="QNO45875.1"/>
    </source>
</evidence>
<dbReference type="Pfam" id="PF07676">
    <property type="entry name" value="PD40"/>
    <property type="match status" value="3"/>
</dbReference>
<dbReference type="PROSITE" id="PS51257">
    <property type="entry name" value="PROKAR_LIPOPROTEIN"/>
    <property type="match status" value="1"/>
</dbReference>
<dbReference type="PANTHER" id="PTHR36842:SF1">
    <property type="entry name" value="PROTEIN TOLB"/>
    <property type="match status" value="1"/>
</dbReference>
<dbReference type="AlphaFoldDB" id="A0A7G9YCZ1"/>
<dbReference type="InterPro" id="IPR011659">
    <property type="entry name" value="WD40"/>
</dbReference>
<feature type="compositionally biased region" description="Polar residues" evidence="2">
    <location>
        <begin position="36"/>
        <end position="49"/>
    </location>
</feature>
<evidence type="ECO:0000256" key="2">
    <source>
        <dbReference type="SAM" id="MobiDB-lite"/>
    </source>
</evidence>
<protein>
    <submittedName>
        <fullName evidence="3">Tol-Pal system protein TolB</fullName>
    </submittedName>
</protein>
<evidence type="ECO:0000256" key="1">
    <source>
        <dbReference type="ARBA" id="ARBA00009820"/>
    </source>
</evidence>
<sequence>MLSRKTLVIGIILIAVLGISACIETNHEVEAPVAVTSANEPTDANNQVGVTPVADTSADERSPVWSPDSSKIFFKSDGWICVCNPDGSHREELAEIGWNSLVMDPERKRAFYKNITSDESTETYQAYVMDIDGKNLTKIASLTLEDEYVDDGGYIGGTRMLAYDMHSWSPDRTEIFFTRLGETGDTWVWDEEEGKWTRYKAGTEPPIPVVPDYYGPGNDIKLIAKEHLKTAWVWDLLENELRFVGNVSYGIVHGTLRGLVVWSPDGRYVALPCNDLSEAGSTEQIFVIDMETGESRRLTSFVGSSTWPRWSPDGKKIMYVRMPPKYWWCPSLPNDDEGSDIWVVDIDGSSEKQLTDTPKNWEEGFLRPDGKRIVYASWKPGSMGVGETREIDVRMVNEDGGDDRLLTTITTEFIGRMVWSPDGSKIAVVTWESGEDAIDRDIYMIDMPATEDVKNENHT</sequence>
<reference evidence="3" key="1">
    <citation type="submission" date="2020-06" db="EMBL/GenBank/DDBJ databases">
        <title>Unique genomic features of the anaerobic methanotrophic archaea.</title>
        <authorList>
            <person name="Chadwick G.L."/>
            <person name="Skennerton C.T."/>
            <person name="Laso-Perez R."/>
            <person name="Leu A.O."/>
            <person name="Speth D.R."/>
            <person name="Yu H."/>
            <person name="Morgan-Lang C."/>
            <person name="Hatzenpichler R."/>
            <person name="Goudeau D."/>
            <person name="Malmstrom R."/>
            <person name="Brazelton W.J."/>
            <person name="Woyke T."/>
            <person name="Hallam S.J."/>
            <person name="Tyson G.W."/>
            <person name="Wegener G."/>
            <person name="Boetius A."/>
            <person name="Orphan V."/>
        </authorList>
    </citation>
    <scope>NUCLEOTIDE SEQUENCE</scope>
</reference>